<dbReference type="InterPro" id="IPR001123">
    <property type="entry name" value="LeuE-type"/>
</dbReference>
<dbReference type="OrthoDB" id="7724143at2"/>
<evidence type="ECO:0000256" key="4">
    <source>
        <dbReference type="ARBA" id="ARBA00022989"/>
    </source>
</evidence>
<dbReference type="AlphaFoldDB" id="A0A2M9G297"/>
<keyword evidence="4 6" id="KW-1133">Transmembrane helix</keyword>
<evidence type="ECO:0000313" key="8">
    <source>
        <dbReference type="Proteomes" id="UP000229498"/>
    </source>
</evidence>
<comment type="caution">
    <text evidence="7">The sequence shown here is derived from an EMBL/GenBank/DDBJ whole genome shotgun (WGS) entry which is preliminary data.</text>
</comment>
<reference evidence="7 8" key="1">
    <citation type="submission" date="2017-11" db="EMBL/GenBank/DDBJ databases">
        <title>Draft genome sequence of Rhizobiales bacterium SY3-13.</title>
        <authorList>
            <person name="Sun C."/>
        </authorList>
    </citation>
    <scope>NUCLEOTIDE SEQUENCE [LARGE SCALE GENOMIC DNA]</scope>
    <source>
        <strain evidence="7 8">SY3-13</strain>
    </source>
</reference>
<keyword evidence="5 6" id="KW-0472">Membrane</keyword>
<dbReference type="Pfam" id="PF01810">
    <property type="entry name" value="LysE"/>
    <property type="match status" value="1"/>
</dbReference>
<feature type="transmembrane region" description="Helical" evidence="6">
    <location>
        <begin position="178"/>
        <end position="198"/>
    </location>
</feature>
<comment type="subcellular location">
    <subcellularLocation>
        <location evidence="1">Cell membrane</location>
        <topology evidence="1">Multi-pass membrane protein</topology>
    </subcellularLocation>
</comment>
<dbReference type="GO" id="GO:0005886">
    <property type="term" value="C:plasma membrane"/>
    <property type="evidence" value="ECO:0007669"/>
    <property type="project" value="UniProtKB-SubCell"/>
</dbReference>
<feature type="transmembrane region" description="Helical" evidence="6">
    <location>
        <begin position="138"/>
        <end position="158"/>
    </location>
</feature>
<protein>
    <submittedName>
        <fullName evidence="7">Lysine transporter LysE</fullName>
    </submittedName>
</protein>
<keyword evidence="8" id="KW-1185">Reference proteome</keyword>
<feature type="transmembrane region" description="Helical" evidence="6">
    <location>
        <begin position="70"/>
        <end position="94"/>
    </location>
</feature>
<evidence type="ECO:0000256" key="3">
    <source>
        <dbReference type="ARBA" id="ARBA00022692"/>
    </source>
</evidence>
<dbReference type="Proteomes" id="UP000229498">
    <property type="component" value="Unassembled WGS sequence"/>
</dbReference>
<dbReference type="PANTHER" id="PTHR30086">
    <property type="entry name" value="ARGININE EXPORTER PROTEIN ARGO"/>
    <property type="match status" value="1"/>
</dbReference>
<keyword evidence="3 6" id="KW-0812">Transmembrane</keyword>
<dbReference type="GO" id="GO:0015171">
    <property type="term" value="F:amino acid transmembrane transporter activity"/>
    <property type="evidence" value="ECO:0007669"/>
    <property type="project" value="TreeGrafter"/>
</dbReference>
<evidence type="ECO:0000313" key="7">
    <source>
        <dbReference type="EMBL" id="PJK29804.1"/>
    </source>
</evidence>
<accession>A0A2M9G297</accession>
<feature type="transmembrane region" description="Helical" evidence="6">
    <location>
        <begin position="37"/>
        <end position="58"/>
    </location>
</feature>
<evidence type="ECO:0000256" key="1">
    <source>
        <dbReference type="ARBA" id="ARBA00004651"/>
    </source>
</evidence>
<sequence length="200" mass="21053">MIQFALAVAFLIITPGPGVLSVAGVGAGFGLRAGARYIAGLFVGTNLVAIAVVSGLWAALSTVPYLTTALLFVSVAFLAYLALRIAFAGASIAFNRALKQPGAADAVFLQFVNPKAYAVNTTLFAGFPMGFTDPATEIAMKFLIMNLIWVPVHFGWLWLGITIKRLDLPARTQRRINYLMAVAMMAVVAMTLLAGGIAGA</sequence>
<dbReference type="PANTHER" id="PTHR30086:SF20">
    <property type="entry name" value="ARGININE EXPORTER PROTEIN ARGO-RELATED"/>
    <property type="match status" value="1"/>
</dbReference>
<evidence type="ECO:0000256" key="5">
    <source>
        <dbReference type="ARBA" id="ARBA00023136"/>
    </source>
</evidence>
<name>A0A2M9G297_9PROT</name>
<proteinExistence type="predicted"/>
<gene>
    <name evidence="7" type="ORF">CVT23_08465</name>
</gene>
<evidence type="ECO:0000256" key="6">
    <source>
        <dbReference type="SAM" id="Phobius"/>
    </source>
</evidence>
<evidence type="ECO:0000256" key="2">
    <source>
        <dbReference type="ARBA" id="ARBA00022475"/>
    </source>
</evidence>
<organism evidence="7 8">
    <name type="scientific">Minwuia thermotolerans</name>
    <dbReference type="NCBI Taxonomy" id="2056226"/>
    <lineage>
        <taxon>Bacteria</taxon>
        <taxon>Pseudomonadati</taxon>
        <taxon>Pseudomonadota</taxon>
        <taxon>Alphaproteobacteria</taxon>
        <taxon>Minwuiales</taxon>
        <taxon>Minwuiaceae</taxon>
        <taxon>Minwuia</taxon>
    </lineage>
</organism>
<keyword evidence="2" id="KW-1003">Cell membrane</keyword>
<dbReference type="EMBL" id="PHIG01000031">
    <property type="protein sequence ID" value="PJK29804.1"/>
    <property type="molecule type" value="Genomic_DNA"/>
</dbReference>
<dbReference type="RefSeq" id="WP_109793081.1">
    <property type="nucleotide sequence ID" value="NZ_PHIG01000031.1"/>
</dbReference>